<sequence length="79" mass="8481">MIFKLSFGESHSQSISHNLSVNNYNLNIFEVAAQNIASLGMGVNGATCKVVMTSVNPYTFEITGLMPVALAFAKKIVTV</sequence>
<dbReference type="Proteomes" id="UP001199916">
    <property type="component" value="Unassembled WGS sequence"/>
</dbReference>
<evidence type="ECO:0000313" key="1">
    <source>
        <dbReference type="EMBL" id="MCE5168352.1"/>
    </source>
</evidence>
<comment type="caution">
    <text evidence="1">The sequence shown here is derived from an EMBL/GenBank/DDBJ whole genome shotgun (WGS) entry which is preliminary data.</text>
</comment>
<reference evidence="1 2" key="1">
    <citation type="submission" date="2021-11" db="EMBL/GenBank/DDBJ databases">
        <title>Draft genome sequence of Paenibacillus profundus YoMME, a new Gram-positive bacteria with exoelectrogenic properties.</title>
        <authorList>
            <person name="Hubenova Y."/>
            <person name="Hubenova E."/>
            <person name="Manasiev Y."/>
            <person name="Peykov S."/>
            <person name="Mitov M."/>
        </authorList>
    </citation>
    <scope>NUCLEOTIDE SEQUENCE [LARGE SCALE GENOMIC DNA]</scope>
    <source>
        <strain evidence="1 2">YoMME</strain>
    </source>
</reference>
<name>A0ABS8YE61_9BACL</name>
<accession>A0ABS8YE61</accession>
<organism evidence="1 2">
    <name type="scientific">Paenibacillus profundus</name>
    <dbReference type="NCBI Taxonomy" id="1173085"/>
    <lineage>
        <taxon>Bacteria</taxon>
        <taxon>Bacillati</taxon>
        <taxon>Bacillota</taxon>
        <taxon>Bacilli</taxon>
        <taxon>Bacillales</taxon>
        <taxon>Paenibacillaceae</taxon>
        <taxon>Paenibacillus</taxon>
    </lineage>
</organism>
<proteinExistence type="predicted"/>
<dbReference type="EMBL" id="JAJNBZ010000002">
    <property type="protein sequence ID" value="MCE5168352.1"/>
    <property type="molecule type" value="Genomic_DNA"/>
</dbReference>
<protein>
    <submittedName>
        <fullName evidence="1">Uncharacterized protein</fullName>
    </submittedName>
</protein>
<evidence type="ECO:0000313" key="2">
    <source>
        <dbReference type="Proteomes" id="UP001199916"/>
    </source>
</evidence>
<keyword evidence="2" id="KW-1185">Reference proteome</keyword>
<gene>
    <name evidence="1" type="ORF">LQV63_03360</name>
</gene>